<feature type="transmembrane region" description="Helical" evidence="7">
    <location>
        <begin position="272"/>
        <end position="298"/>
    </location>
</feature>
<accession>A0ABS4J2A7</accession>
<dbReference type="SUPFAM" id="SSF161098">
    <property type="entry name" value="MetI-like"/>
    <property type="match status" value="1"/>
</dbReference>
<protein>
    <submittedName>
        <fullName evidence="9">ABC-type sugar transport system permease subunit</fullName>
    </submittedName>
</protein>
<evidence type="ECO:0000256" key="6">
    <source>
        <dbReference type="ARBA" id="ARBA00023136"/>
    </source>
</evidence>
<name>A0ABS4J2A7_9BACL</name>
<dbReference type="RefSeq" id="WP_209975825.1">
    <property type="nucleotide sequence ID" value="NZ_JAGGLB010000022.1"/>
</dbReference>
<comment type="similarity">
    <text evidence="7">Belongs to the binding-protein-dependent transport system permease family.</text>
</comment>
<evidence type="ECO:0000256" key="1">
    <source>
        <dbReference type="ARBA" id="ARBA00004651"/>
    </source>
</evidence>
<evidence type="ECO:0000259" key="8">
    <source>
        <dbReference type="PROSITE" id="PS50928"/>
    </source>
</evidence>
<evidence type="ECO:0000256" key="2">
    <source>
        <dbReference type="ARBA" id="ARBA00022448"/>
    </source>
</evidence>
<sequence>MDMTGKPVREKTKPSSPLALTRNWRGHLWGYFFILPNLLLTLVFFVYPLIDTIKLSFYDAGLGESTFIGLDNYIEIFKDSTFLHSLKNTFLYVIVIVPIIVIISFTLAGLMQNLHGRSKAFYRALFYMPVICTPVVLTMVWAWIFNMNNGLLNYIVGLLGIQPVEWLGTPSMAFIAICVIVITWSIGEPLILYLSAMESVPKEYYEAAEIDGASPIQRFFHITLPAIANTSLFVILTTTIAVFQIFVVIRLLTGGGPFNSTESLIFTIYRTAFSSVEFGVASAQSVVLFVIIMVISLVQLKFFKPKT</sequence>
<evidence type="ECO:0000256" key="3">
    <source>
        <dbReference type="ARBA" id="ARBA00022475"/>
    </source>
</evidence>
<feature type="domain" description="ABC transmembrane type-1" evidence="8">
    <location>
        <begin position="86"/>
        <end position="299"/>
    </location>
</feature>
<dbReference type="Pfam" id="PF00528">
    <property type="entry name" value="BPD_transp_1"/>
    <property type="match status" value="1"/>
</dbReference>
<evidence type="ECO:0000256" key="5">
    <source>
        <dbReference type="ARBA" id="ARBA00022989"/>
    </source>
</evidence>
<feature type="transmembrane region" description="Helical" evidence="7">
    <location>
        <begin position="28"/>
        <end position="50"/>
    </location>
</feature>
<dbReference type="InterPro" id="IPR000515">
    <property type="entry name" value="MetI-like"/>
</dbReference>
<comment type="subcellular location">
    <subcellularLocation>
        <location evidence="1 7">Cell membrane</location>
        <topology evidence="1 7">Multi-pass membrane protein</topology>
    </subcellularLocation>
</comment>
<dbReference type="EMBL" id="JAGGLB010000022">
    <property type="protein sequence ID" value="MBP1993957.1"/>
    <property type="molecule type" value="Genomic_DNA"/>
</dbReference>
<keyword evidence="3" id="KW-1003">Cell membrane</keyword>
<dbReference type="CDD" id="cd06261">
    <property type="entry name" value="TM_PBP2"/>
    <property type="match status" value="1"/>
</dbReference>
<evidence type="ECO:0000313" key="9">
    <source>
        <dbReference type="EMBL" id="MBP1993957.1"/>
    </source>
</evidence>
<keyword evidence="6 7" id="KW-0472">Membrane</keyword>
<organism evidence="9 10">
    <name type="scientific">Paenibacillus eucommiae</name>
    <dbReference type="NCBI Taxonomy" id="1355755"/>
    <lineage>
        <taxon>Bacteria</taxon>
        <taxon>Bacillati</taxon>
        <taxon>Bacillota</taxon>
        <taxon>Bacilli</taxon>
        <taxon>Bacillales</taxon>
        <taxon>Paenibacillaceae</taxon>
        <taxon>Paenibacillus</taxon>
    </lineage>
</organism>
<proteinExistence type="inferred from homology"/>
<comment type="caution">
    <text evidence="9">The sequence shown here is derived from an EMBL/GenBank/DDBJ whole genome shotgun (WGS) entry which is preliminary data.</text>
</comment>
<dbReference type="PROSITE" id="PS50928">
    <property type="entry name" value="ABC_TM1"/>
    <property type="match status" value="1"/>
</dbReference>
<evidence type="ECO:0000256" key="7">
    <source>
        <dbReference type="RuleBase" id="RU363032"/>
    </source>
</evidence>
<dbReference type="InterPro" id="IPR035906">
    <property type="entry name" value="MetI-like_sf"/>
</dbReference>
<evidence type="ECO:0000256" key="4">
    <source>
        <dbReference type="ARBA" id="ARBA00022692"/>
    </source>
</evidence>
<feature type="transmembrane region" description="Helical" evidence="7">
    <location>
        <begin position="124"/>
        <end position="144"/>
    </location>
</feature>
<dbReference type="InterPro" id="IPR051393">
    <property type="entry name" value="ABC_transporter_permease"/>
</dbReference>
<dbReference type="Gene3D" id="1.10.3720.10">
    <property type="entry name" value="MetI-like"/>
    <property type="match status" value="1"/>
</dbReference>
<feature type="transmembrane region" description="Helical" evidence="7">
    <location>
        <begin position="90"/>
        <end position="112"/>
    </location>
</feature>
<keyword evidence="5 7" id="KW-1133">Transmembrane helix</keyword>
<gene>
    <name evidence="9" type="ORF">J2Z66_005583</name>
</gene>
<keyword evidence="2 7" id="KW-0813">Transport</keyword>
<dbReference type="PANTHER" id="PTHR30193">
    <property type="entry name" value="ABC TRANSPORTER PERMEASE PROTEIN"/>
    <property type="match status" value="1"/>
</dbReference>
<feature type="transmembrane region" description="Helical" evidence="7">
    <location>
        <begin position="226"/>
        <end position="252"/>
    </location>
</feature>
<keyword evidence="9" id="KW-0762">Sugar transport</keyword>
<reference evidence="9 10" key="1">
    <citation type="submission" date="2021-03" db="EMBL/GenBank/DDBJ databases">
        <title>Genomic Encyclopedia of Type Strains, Phase IV (KMG-IV): sequencing the most valuable type-strain genomes for metagenomic binning, comparative biology and taxonomic classification.</title>
        <authorList>
            <person name="Goeker M."/>
        </authorList>
    </citation>
    <scope>NUCLEOTIDE SEQUENCE [LARGE SCALE GENOMIC DNA]</scope>
    <source>
        <strain evidence="9 10">DSM 26048</strain>
    </source>
</reference>
<evidence type="ECO:0000313" key="10">
    <source>
        <dbReference type="Proteomes" id="UP001519287"/>
    </source>
</evidence>
<feature type="transmembrane region" description="Helical" evidence="7">
    <location>
        <begin position="172"/>
        <end position="194"/>
    </location>
</feature>
<dbReference type="Proteomes" id="UP001519287">
    <property type="component" value="Unassembled WGS sequence"/>
</dbReference>
<keyword evidence="10" id="KW-1185">Reference proteome</keyword>
<keyword evidence="4 7" id="KW-0812">Transmembrane</keyword>
<dbReference type="PANTHER" id="PTHR30193:SF37">
    <property type="entry name" value="INNER MEMBRANE ABC TRANSPORTER PERMEASE PROTEIN YCJO"/>
    <property type="match status" value="1"/>
</dbReference>